<accession>A0A5D4TL81</accession>
<protein>
    <submittedName>
        <fullName evidence="2">Aldehyde dehydrogenase family protein</fullName>
    </submittedName>
</protein>
<evidence type="ECO:0000313" key="3">
    <source>
        <dbReference type="Proteomes" id="UP000325054"/>
    </source>
</evidence>
<gene>
    <name evidence="2" type="ORF">FZC80_17335</name>
</gene>
<sequence length="116" mass="13746">MRDIKEPFSISRRFISFFTKNTSVFSTDLNKARKAAGRLQTGNCMINDIISNMQLPFMGVKESGFSRYHEKEGFYAFCNIKSRMLHKGKRNKEVNWFPYKQNTADWLKKALTWKYK</sequence>
<dbReference type="SUPFAM" id="SSF53720">
    <property type="entry name" value="ALDH-like"/>
    <property type="match status" value="1"/>
</dbReference>
<organism evidence="2 3">
    <name type="scientific">Rossellomorea aquimaris</name>
    <dbReference type="NCBI Taxonomy" id="189382"/>
    <lineage>
        <taxon>Bacteria</taxon>
        <taxon>Bacillati</taxon>
        <taxon>Bacillota</taxon>
        <taxon>Bacilli</taxon>
        <taxon>Bacillales</taxon>
        <taxon>Bacillaceae</taxon>
        <taxon>Rossellomorea</taxon>
    </lineage>
</organism>
<dbReference type="InterPro" id="IPR016161">
    <property type="entry name" value="Ald_DH/histidinol_DH"/>
</dbReference>
<feature type="domain" description="Aldehyde dehydrogenase" evidence="1">
    <location>
        <begin position="21"/>
        <end position="82"/>
    </location>
</feature>
<dbReference type="PANTHER" id="PTHR43217">
    <property type="entry name" value="SUCCINATE SEMIALDEHYDE DEHYDROGENASE [NAD(P)+] SAD"/>
    <property type="match status" value="1"/>
</dbReference>
<evidence type="ECO:0000259" key="1">
    <source>
        <dbReference type="Pfam" id="PF00171"/>
    </source>
</evidence>
<dbReference type="Gene3D" id="3.40.309.10">
    <property type="entry name" value="Aldehyde Dehydrogenase, Chain A, domain 2"/>
    <property type="match status" value="1"/>
</dbReference>
<dbReference type="InterPro" id="IPR015590">
    <property type="entry name" value="Aldehyde_DH_dom"/>
</dbReference>
<dbReference type="Proteomes" id="UP000325054">
    <property type="component" value="Unassembled WGS sequence"/>
</dbReference>
<proteinExistence type="predicted"/>
<dbReference type="EMBL" id="VTEW01000016">
    <property type="protein sequence ID" value="TYS75551.1"/>
    <property type="molecule type" value="Genomic_DNA"/>
</dbReference>
<dbReference type="PANTHER" id="PTHR43217:SF1">
    <property type="entry name" value="SUCCINATE SEMIALDEHYDE DEHYDROGENASE [NAD(P)+] SAD"/>
    <property type="match status" value="1"/>
</dbReference>
<name>A0A5D4TL81_9BACI</name>
<dbReference type="OrthoDB" id="9762913at2"/>
<dbReference type="AlphaFoldDB" id="A0A5D4TL81"/>
<dbReference type="RefSeq" id="WP_148992640.1">
    <property type="nucleotide sequence ID" value="NZ_VTEW01000016.1"/>
</dbReference>
<reference evidence="2 3" key="1">
    <citation type="submission" date="2019-08" db="EMBL/GenBank/DDBJ databases">
        <title>Bacillus genomes from the desert of Cuatro Cienegas, Coahuila.</title>
        <authorList>
            <person name="Olmedo-Alvarez G."/>
        </authorList>
    </citation>
    <scope>NUCLEOTIDE SEQUENCE [LARGE SCALE GENOMIC DNA]</scope>
    <source>
        <strain evidence="2 3">CH451a_14T</strain>
    </source>
</reference>
<comment type="caution">
    <text evidence="2">The sequence shown here is derived from an EMBL/GenBank/DDBJ whole genome shotgun (WGS) entry which is preliminary data.</text>
</comment>
<dbReference type="GO" id="GO:0004777">
    <property type="term" value="F:succinate-semialdehyde dehydrogenase (NAD+) activity"/>
    <property type="evidence" value="ECO:0007669"/>
    <property type="project" value="TreeGrafter"/>
</dbReference>
<dbReference type="InterPro" id="IPR016163">
    <property type="entry name" value="Ald_DH_C"/>
</dbReference>
<dbReference type="InterPro" id="IPR047110">
    <property type="entry name" value="GABD/Sad-like"/>
</dbReference>
<dbReference type="Pfam" id="PF00171">
    <property type="entry name" value="Aldedh"/>
    <property type="match status" value="1"/>
</dbReference>
<evidence type="ECO:0000313" key="2">
    <source>
        <dbReference type="EMBL" id="TYS75551.1"/>
    </source>
</evidence>